<dbReference type="AlphaFoldDB" id="A0A830EXM6"/>
<accession>A0A830EXM6</accession>
<reference evidence="1 2" key="1">
    <citation type="journal article" date="2019" name="Int. J. Syst. Evol. Microbiol.">
        <title>The Global Catalogue of Microorganisms (GCM) 10K type strain sequencing project: providing services to taxonomists for standard genome sequencing and annotation.</title>
        <authorList>
            <consortium name="The Broad Institute Genomics Platform"/>
            <consortium name="The Broad Institute Genome Sequencing Center for Infectious Disease"/>
            <person name="Wu L."/>
            <person name="Ma J."/>
        </authorList>
    </citation>
    <scope>NUCLEOTIDE SEQUENCE [LARGE SCALE GENOMIC DNA]</scope>
    <source>
        <strain evidence="1 2">JCM 19585</strain>
    </source>
</reference>
<dbReference type="EMBL" id="BMPF01000005">
    <property type="protein sequence ID" value="GGL42039.1"/>
    <property type="molecule type" value="Genomic_DNA"/>
</dbReference>
<organism evidence="1 2">
    <name type="scientific">Halarchaeum grantii</name>
    <dbReference type="NCBI Taxonomy" id="1193105"/>
    <lineage>
        <taxon>Archaea</taxon>
        <taxon>Methanobacteriati</taxon>
        <taxon>Methanobacteriota</taxon>
        <taxon>Stenosarchaea group</taxon>
        <taxon>Halobacteria</taxon>
        <taxon>Halobacteriales</taxon>
        <taxon>Halobacteriaceae</taxon>
    </lineage>
</organism>
<name>A0A830EXM6_9EURY</name>
<sequence length="181" mass="20582">MPPQTPEEVVAMTDTHLDYITSTNSRLQQYKGRTQAVLSMLDALQRDRAETEAGPETSDLKETREAAQTLQDQLEYWIEATEELQEIVRNSNSVVRVAQGMTSSLTEIDEDLPERVAKLEEKFEGYRDATDSVRDNIEIGVELLERLVILLIDAPESDEIAEISARIADHHRTIKERLDID</sequence>
<keyword evidence="2" id="KW-1185">Reference proteome</keyword>
<dbReference type="RefSeq" id="WP_188884207.1">
    <property type="nucleotide sequence ID" value="NZ_BMPF01000005.1"/>
</dbReference>
<evidence type="ECO:0000313" key="2">
    <source>
        <dbReference type="Proteomes" id="UP000628840"/>
    </source>
</evidence>
<gene>
    <name evidence="1" type="ORF">GCM10009037_26950</name>
</gene>
<protein>
    <submittedName>
        <fullName evidence="1">Uncharacterized protein</fullName>
    </submittedName>
</protein>
<proteinExistence type="predicted"/>
<dbReference type="Proteomes" id="UP000628840">
    <property type="component" value="Unassembled WGS sequence"/>
</dbReference>
<dbReference type="OrthoDB" id="376461at2157"/>
<evidence type="ECO:0000313" key="1">
    <source>
        <dbReference type="EMBL" id="GGL42039.1"/>
    </source>
</evidence>
<comment type="caution">
    <text evidence="1">The sequence shown here is derived from an EMBL/GenBank/DDBJ whole genome shotgun (WGS) entry which is preliminary data.</text>
</comment>